<dbReference type="AlphaFoldDB" id="A0A0D2Y733"/>
<sequence>MFRDLEGGNWESVQCLLLMGKAESGELVCPRDSSSSATQRHNLQKTPNLIKLIARRMRDYVVIYRLDILLQSPSSIDHISTKPYTTTLQLLLVTPTLQAHAQQLAAH</sequence>
<proteinExistence type="predicted"/>
<reference evidence="2" key="1">
    <citation type="journal article" date="2012" name="Mol. Plant Microbe Interact.">
        <title>A highly conserved effector in Fusarium oxysporum is required for full virulence on Arabidopsis.</title>
        <authorList>
            <person name="Thatcher L.F."/>
            <person name="Gardiner D.M."/>
            <person name="Kazan K."/>
            <person name="Manners J."/>
        </authorList>
    </citation>
    <scope>NUCLEOTIDE SEQUENCE [LARGE SCALE GENOMIC DNA]</scope>
    <source>
        <strain evidence="2">Fo5176</strain>
    </source>
</reference>
<organism evidence="1 2">
    <name type="scientific">Fusarium oxysporum (strain Fo5176)</name>
    <name type="common">Fusarium vascular wilt</name>
    <dbReference type="NCBI Taxonomy" id="660025"/>
    <lineage>
        <taxon>Eukaryota</taxon>
        <taxon>Fungi</taxon>
        <taxon>Dikarya</taxon>
        <taxon>Ascomycota</taxon>
        <taxon>Pezizomycotina</taxon>
        <taxon>Sordariomycetes</taxon>
        <taxon>Hypocreomycetidae</taxon>
        <taxon>Hypocreales</taxon>
        <taxon>Nectriaceae</taxon>
        <taxon>Fusarium</taxon>
        <taxon>Fusarium oxysporum species complex</taxon>
    </lineage>
</organism>
<evidence type="ECO:0000313" key="1">
    <source>
        <dbReference type="EnsemblFungi" id="FOXG_12093P0"/>
    </source>
</evidence>
<evidence type="ECO:0000313" key="2">
    <source>
        <dbReference type="Proteomes" id="UP000002489"/>
    </source>
</evidence>
<dbReference type="Proteomes" id="UP000002489">
    <property type="component" value="Unassembled WGS sequence"/>
</dbReference>
<dbReference type="EnsemblFungi" id="FOXG_12093T0">
    <property type="protein sequence ID" value="FOXG_12093P0"/>
    <property type="gene ID" value="FOXG_12093"/>
</dbReference>
<protein>
    <submittedName>
        <fullName evidence="1">Uncharacterized protein</fullName>
    </submittedName>
</protein>
<name>A0A0D2Y733_FUSOF</name>
<reference evidence="1" key="2">
    <citation type="submission" date="2025-08" db="UniProtKB">
        <authorList>
            <consortium name="EnsemblFungi"/>
        </authorList>
    </citation>
    <scope>IDENTIFICATION</scope>
    <source>
        <strain evidence="1">4287 / CBS 123668 / FGSC 9935 / NRRL 34936</strain>
    </source>
</reference>
<accession>A0A0D2Y733</accession>